<sequence length="79" mass="9150">MEKSIYSRRYALFAKLLRAAREEAGFTQEEVATRLETTQTFISKCERGERRLDVIELCSWCEALGIPASQFVAELEQKF</sequence>
<dbReference type="EMBL" id="CP090640">
    <property type="protein sequence ID" value="WFN18830.1"/>
    <property type="molecule type" value="Genomic_DNA"/>
</dbReference>
<dbReference type="InterPro" id="IPR010982">
    <property type="entry name" value="Lambda_DNA-bd_dom_sf"/>
</dbReference>
<dbReference type="SMART" id="SM00530">
    <property type="entry name" value="HTH_XRE"/>
    <property type="match status" value="1"/>
</dbReference>
<feature type="domain" description="HTH cro/C1-type" evidence="2">
    <location>
        <begin position="17"/>
        <end position="71"/>
    </location>
</feature>
<dbReference type="Proteomes" id="UP000664048">
    <property type="component" value="Unassembled WGS sequence"/>
</dbReference>
<dbReference type="SUPFAM" id="SSF47413">
    <property type="entry name" value="lambda repressor-like DNA-binding domains"/>
    <property type="match status" value="1"/>
</dbReference>
<reference evidence="4 7" key="2">
    <citation type="submission" date="2021-03" db="EMBL/GenBank/DDBJ databases">
        <title>Clinical course, treatment and visual outcome of an outbreak of Burkholderia contaminans endophthalmitis following cataract surgery.</title>
        <authorList>
            <person name="Lind C."/>
            <person name="Olsen K."/>
            <person name="Angelsen N.K."/>
            <person name="Krefting E.A."/>
            <person name="Fossen K."/>
            <person name="Gravningen K."/>
            <person name="Depoorter E."/>
            <person name="Vandamme P."/>
            <person name="Bertelsen G."/>
        </authorList>
    </citation>
    <scope>NUCLEOTIDE SEQUENCE [LARGE SCALE GENOMIC DNA]</scope>
    <source>
        <strain evidence="4 7">51242556</strain>
    </source>
</reference>
<protein>
    <submittedName>
        <fullName evidence="5">Helix-turn-helix domain-containing protein</fullName>
    </submittedName>
    <submittedName>
        <fullName evidence="3">Helix-turn-helix transcriptional regulator</fullName>
    </submittedName>
</protein>
<dbReference type="InterPro" id="IPR001387">
    <property type="entry name" value="Cro/C1-type_HTH"/>
</dbReference>
<name>A0A1R1VR84_9BURK</name>
<reference evidence="5 8" key="3">
    <citation type="submission" date="2021-12" db="EMBL/GenBank/DDBJ databases">
        <title>Genomic and phenotypic characterization of three Burkholderia contaminans isolates recovered from different sources.</title>
        <authorList>
            <person name="Lopez De Volder A."/>
            <person name="Fan Y."/>
            <person name="Nunvar J."/>
            <person name="Herrera T."/>
            <person name="Timp W."/>
            <person name="Degrossi J."/>
        </authorList>
    </citation>
    <scope>NUCLEOTIDE SEQUENCE [LARGE SCALE GENOMIC DNA]</scope>
    <source>
        <strain evidence="5 8">LMG 23361</strain>
    </source>
</reference>
<evidence type="ECO:0000313" key="3">
    <source>
        <dbReference type="EMBL" id="MBK1936095.1"/>
    </source>
</evidence>
<keyword evidence="1" id="KW-0238">DNA-binding</keyword>
<dbReference type="EMBL" id="JAGEMX010000037">
    <property type="protein sequence ID" value="MBO1835637.1"/>
    <property type="molecule type" value="Genomic_DNA"/>
</dbReference>
<keyword evidence="7" id="KW-1185">Reference proteome</keyword>
<dbReference type="Proteomes" id="UP001220209">
    <property type="component" value="Chromosome 1"/>
</dbReference>
<evidence type="ECO:0000313" key="4">
    <source>
        <dbReference type="EMBL" id="MBO1835637.1"/>
    </source>
</evidence>
<dbReference type="Pfam" id="PF13560">
    <property type="entry name" value="HTH_31"/>
    <property type="match status" value="1"/>
</dbReference>
<evidence type="ECO:0000256" key="1">
    <source>
        <dbReference type="ARBA" id="ARBA00023125"/>
    </source>
</evidence>
<dbReference type="InterPro" id="IPR050807">
    <property type="entry name" value="TransReg_Diox_bact_type"/>
</dbReference>
<accession>A0A1R1VR84</accession>
<dbReference type="GeneID" id="93193248"/>
<dbReference type="GO" id="GO:0005829">
    <property type="term" value="C:cytosol"/>
    <property type="evidence" value="ECO:0007669"/>
    <property type="project" value="TreeGrafter"/>
</dbReference>
<dbReference type="PANTHER" id="PTHR46797:SF1">
    <property type="entry name" value="METHYLPHOSPHONATE SYNTHASE"/>
    <property type="match status" value="1"/>
</dbReference>
<evidence type="ECO:0000259" key="2">
    <source>
        <dbReference type="PROSITE" id="PS50943"/>
    </source>
</evidence>
<dbReference type="AlphaFoldDB" id="A0A1R1VR84"/>
<dbReference type="EMBL" id="JAENIB010000047">
    <property type="protein sequence ID" value="MBK1936095.1"/>
    <property type="molecule type" value="Genomic_DNA"/>
</dbReference>
<dbReference type="GO" id="GO:0003700">
    <property type="term" value="F:DNA-binding transcription factor activity"/>
    <property type="evidence" value="ECO:0007669"/>
    <property type="project" value="TreeGrafter"/>
</dbReference>
<gene>
    <name evidence="4" type="ORF">J4M89_40340</name>
    <name evidence="3" type="ORF">JIN94_40140</name>
    <name evidence="5" type="ORF">LXE91_07390</name>
</gene>
<dbReference type="CDD" id="cd00093">
    <property type="entry name" value="HTH_XRE"/>
    <property type="match status" value="1"/>
</dbReference>
<dbReference type="Gene3D" id="1.10.260.40">
    <property type="entry name" value="lambda repressor-like DNA-binding domains"/>
    <property type="match status" value="1"/>
</dbReference>
<organism evidence="3 6">
    <name type="scientific">Burkholderia contaminans</name>
    <dbReference type="NCBI Taxonomy" id="488447"/>
    <lineage>
        <taxon>Bacteria</taxon>
        <taxon>Pseudomonadati</taxon>
        <taxon>Pseudomonadota</taxon>
        <taxon>Betaproteobacteria</taxon>
        <taxon>Burkholderiales</taxon>
        <taxon>Burkholderiaceae</taxon>
        <taxon>Burkholderia</taxon>
        <taxon>Burkholderia cepacia complex</taxon>
    </lineage>
</organism>
<proteinExistence type="predicted"/>
<dbReference type="GO" id="GO:0003677">
    <property type="term" value="F:DNA binding"/>
    <property type="evidence" value="ECO:0007669"/>
    <property type="project" value="UniProtKB-KW"/>
</dbReference>
<evidence type="ECO:0000313" key="7">
    <source>
        <dbReference type="Proteomes" id="UP000664048"/>
    </source>
</evidence>
<evidence type="ECO:0000313" key="5">
    <source>
        <dbReference type="EMBL" id="WFN18830.1"/>
    </source>
</evidence>
<dbReference type="PANTHER" id="PTHR46797">
    <property type="entry name" value="HTH-TYPE TRANSCRIPTIONAL REGULATOR"/>
    <property type="match status" value="1"/>
</dbReference>
<dbReference type="RefSeq" id="WP_039362322.1">
    <property type="nucleotide sequence ID" value="NZ_AP018358.1"/>
</dbReference>
<evidence type="ECO:0000313" key="8">
    <source>
        <dbReference type="Proteomes" id="UP001220209"/>
    </source>
</evidence>
<dbReference type="Proteomes" id="UP000611459">
    <property type="component" value="Unassembled WGS sequence"/>
</dbReference>
<dbReference type="OrthoDB" id="9803379at2"/>
<dbReference type="PROSITE" id="PS50943">
    <property type="entry name" value="HTH_CROC1"/>
    <property type="match status" value="1"/>
</dbReference>
<evidence type="ECO:0000313" key="6">
    <source>
        <dbReference type="Proteomes" id="UP000611459"/>
    </source>
</evidence>
<reference evidence="3" key="1">
    <citation type="submission" date="2021-01" db="EMBL/GenBank/DDBJ databases">
        <title>Outbreak of Burkholderia contaminns endophthalmitis traced to a clinical ventilation system.</title>
        <authorList>
            <person name="Lipuma J."/>
            <person name="Spilker T."/>
            <person name="Kratholm J."/>
        </authorList>
    </citation>
    <scope>NUCLEOTIDE SEQUENCE</scope>
    <source>
        <strain evidence="3">HI4954</strain>
    </source>
</reference>